<dbReference type="InterPro" id="IPR003594">
    <property type="entry name" value="HATPase_dom"/>
</dbReference>
<reference evidence="6 7" key="1">
    <citation type="submission" date="2018-07" db="EMBL/GenBank/DDBJ databases">
        <title>Genomic Encyclopedia of Type Strains, Phase IV (KMG-IV): sequencing the most valuable type-strain genomes for metagenomic binning, comparative biology and taxonomic classification.</title>
        <authorList>
            <person name="Goeker M."/>
        </authorList>
    </citation>
    <scope>NUCLEOTIDE SEQUENCE [LARGE SCALE GENOMIC DNA]</scope>
    <source>
        <strain evidence="6 7">DSM 7466</strain>
    </source>
</reference>
<dbReference type="PANTHER" id="PTHR43065">
    <property type="entry name" value="SENSOR HISTIDINE KINASE"/>
    <property type="match status" value="1"/>
</dbReference>
<dbReference type="NCBIfam" id="TIGR00229">
    <property type="entry name" value="sensory_box"/>
    <property type="match status" value="1"/>
</dbReference>
<evidence type="ECO:0000259" key="5">
    <source>
        <dbReference type="PROSITE" id="PS50113"/>
    </source>
</evidence>
<dbReference type="InterPro" id="IPR001789">
    <property type="entry name" value="Sig_transdc_resp-reg_receiver"/>
</dbReference>
<dbReference type="Pfam" id="PF00072">
    <property type="entry name" value="Response_reg"/>
    <property type="match status" value="1"/>
</dbReference>
<feature type="domain" description="PAS" evidence="4">
    <location>
        <begin position="166"/>
        <end position="210"/>
    </location>
</feature>
<dbReference type="PROSITE" id="PS50112">
    <property type="entry name" value="PAS"/>
    <property type="match status" value="1"/>
</dbReference>
<keyword evidence="1" id="KW-0597">Phosphoprotein</keyword>
<evidence type="ECO:0000313" key="7">
    <source>
        <dbReference type="Proteomes" id="UP000256864"/>
    </source>
</evidence>
<comment type="caution">
    <text evidence="6">The sequence shown here is derived from an EMBL/GenBank/DDBJ whole genome shotgun (WGS) entry which is preliminary data.</text>
</comment>
<protein>
    <submittedName>
        <fullName evidence="6">Two-component system response regulator</fullName>
    </submittedName>
</protein>
<evidence type="ECO:0000259" key="4">
    <source>
        <dbReference type="PROSITE" id="PS50112"/>
    </source>
</evidence>
<feature type="domain" description="Response regulatory" evidence="3">
    <location>
        <begin position="4"/>
        <end position="120"/>
    </location>
</feature>
<dbReference type="InterPro" id="IPR000700">
    <property type="entry name" value="PAS-assoc_C"/>
</dbReference>
<evidence type="ECO:0000259" key="3">
    <source>
        <dbReference type="PROSITE" id="PS50110"/>
    </source>
</evidence>
<dbReference type="InterPro" id="IPR011006">
    <property type="entry name" value="CheY-like_superfamily"/>
</dbReference>
<sequence length="462" mass="52129">MTCRILILEDVPLDVELMEREIRRAGIEFISETADNEEDFIRAIDEFRPDVILADHSLPSFDGLSALSIARERCPWVPFIFVSGKIGEEFAVEALKAGATDYVLKSNFSKVPIAIKRAIREIEKEQELERTQQSLIESNWQLREAQKIGRIGSWQWDIASDTLSCSDEALRILGIPRDEFSGNIHEMVSRIHPDERRTFNDSIRSLSSFEGEYRILRDDGSTSSVLLRAEVLRDSEGNPKSLIGIKQDITEDKRIRESLEASIREKEFLLSEIHHRVKNNLQLISSLLRLQSRYIEDERSLEIFMECQNRVKSIALVHEKLYGSGDMMVVNLAEYIEELLSELRNMCRGRDTVFRTELDEVRVGINTAVSIGLIVNELVTNAINHGIDSHGEVRITLSVSDGRGTLVVADNGCGLPQDFEVSDSPGFGLKLVNFMLRRVNGSVVAENRDGAVFTVTFDAGGE</sequence>
<dbReference type="PROSITE" id="PS50113">
    <property type="entry name" value="PAC"/>
    <property type="match status" value="1"/>
</dbReference>
<dbReference type="RefSeq" id="WP_115892101.1">
    <property type="nucleotide sequence ID" value="NZ_QREL01000001.1"/>
</dbReference>
<dbReference type="SUPFAM" id="SSF52172">
    <property type="entry name" value="CheY-like"/>
    <property type="match status" value="1"/>
</dbReference>
<dbReference type="SUPFAM" id="SSF55785">
    <property type="entry name" value="PYP-like sensor domain (PAS domain)"/>
    <property type="match status" value="1"/>
</dbReference>
<dbReference type="SMART" id="SM00448">
    <property type="entry name" value="REC"/>
    <property type="match status" value="1"/>
</dbReference>
<evidence type="ECO:0000256" key="1">
    <source>
        <dbReference type="PROSITE-ProRule" id="PRU00169"/>
    </source>
</evidence>
<dbReference type="InterPro" id="IPR035965">
    <property type="entry name" value="PAS-like_dom_sf"/>
</dbReference>
<dbReference type="InterPro" id="IPR013655">
    <property type="entry name" value="PAS_fold_3"/>
</dbReference>
<organism evidence="6 7">
    <name type="scientific">Methanothermobacter defluvii</name>
    <dbReference type="NCBI Taxonomy" id="49339"/>
    <lineage>
        <taxon>Archaea</taxon>
        <taxon>Methanobacteriati</taxon>
        <taxon>Methanobacteriota</taxon>
        <taxon>Methanomada group</taxon>
        <taxon>Methanobacteria</taxon>
        <taxon>Methanobacteriales</taxon>
        <taxon>Methanobacteriaceae</taxon>
        <taxon>Methanothermobacter</taxon>
    </lineage>
</organism>
<dbReference type="InterPro" id="IPR005467">
    <property type="entry name" value="His_kinase_dom"/>
</dbReference>
<dbReference type="Gene3D" id="3.30.450.20">
    <property type="entry name" value="PAS domain"/>
    <property type="match status" value="1"/>
</dbReference>
<evidence type="ECO:0000259" key="2">
    <source>
        <dbReference type="PROSITE" id="PS50109"/>
    </source>
</evidence>
<proteinExistence type="predicted"/>
<dbReference type="GeneID" id="77403312"/>
<dbReference type="SMART" id="SM00387">
    <property type="entry name" value="HATPase_c"/>
    <property type="match status" value="1"/>
</dbReference>
<feature type="modified residue" description="4-aspartylphosphate" evidence="1">
    <location>
        <position position="55"/>
    </location>
</feature>
<dbReference type="EMBL" id="QREL01000001">
    <property type="protein sequence ID" value="REE28471.1"/>
    <property type="molecule type" value="Genomic_DNA"/>
</dbReference>
<dbReference type="InterPro" id="IPR000014">
    <property type="entry name" value="PAS"/>
</dbReference>
<feature type="domain" description="Histidine kinase" evidence="2">
    <location>
        <begin position="272"/>
        <end position="461"/>
    </location>
</feature>
<dbReference type="InterPro" id="IPR036890">
    <property type="entry name" value="HATPase_C_sf"/>
</dbReference>
<dbReference type="PROSITE" id="PS50109">
    <property type="entry name" value="HIS_KIN"/>
    <property type="match status" value="1"/>
</dbReference>
<dbReference type="CDD" id="cd00130">
    <property type="entry name" value="PAS"/>
    <property type="match status" value="1"/>
</dbReference>
<accession>A0A371ND81</accession>
<feature type="domain" description="PAC" evidence="5">
    <location>
        <begin position="209"/>
        <end position="261"/>
    </location>
</feature>
<dbReference type="Pfam" id="PF08447">
    <property type="entry name" value="PAS_3"/>
    <property type="match status" value="1"/>
</dbReference>
<dbReference type="InterPro" id="IPR011495">
    <property type="entry name" value="Sig_transdc_His_kin_sub2_dim/P"/>
</dbReference>
<dbReference type="Gene3D" id="2.10.70.100">
    <property type="match status" value="1"/>
</dbReference>
<dbReference type="PANTHER" id="PTHR43065:SF23">
    <property type="entry name" value="SENSOR HISTIDINE KINASE PDTAS"/>
    <property type="match status" value="1"/>
</dbReference>
<dbReference type="Gene3D" id="3.30.565.10">
    <property type="entry name" value="Histidine kinase-like ATPase, C-terminal domain"/>
    <property type="match status" value="1"/>
</dbReference>
<evidence type="ECO:0000313" key="6">
    <source>
        <dbReference type="EMBL" id="REE28471.1"/>
    </source>
</evidence>
<dbReference type="SUPFAM" id="SSF55874">
    <property type="entry name" value="ATPase domain of HSP90 chaperone/DNA topoisomerase II/histidine kinase"/>
    <property type="match status" value="1"/>
</dbReference>
<dbReference type="PROSITE" id="PS50110">
    <property type="entry name" value="RESPONSE_REGULATORY"/>
    <property type="match status" value="1"/>
</dbReference>
<gene>
    <name evidence="6" type="ORF">C7452_0482</name>
</gene>
<dbReference type="CDD" id="cd00156">
    <property type="entry name" value="REC"/>
    <property type="match status" value="1"/>
</dbReference>
<keyword evidence="7" id="KW-1185">Reference proteome</keyword>
<dbReference type="Proteomes" id="UP000256864">
    <property type="component" value="Unassembled WGS sequence"/>
</dbReference>
<dbReference type="Gene3D" id="3.40.50.2300">
    <property type="match status" value="1"/>
</dbReference>
<dbReference type="Pfam" id="PF02518">
    <property type="entry name" value="HATPase_c"/>
    <property type="match status" value="1"/>
</dbReference>
<dbReference type="Pfam" id="PF07568">
    <property type="entry name" value="HisKA_2"/>
    <property type="match status" value="1"/>
</dbReference>
<dbReference type="GO" id="GO:0000160">
    <property type="term" value="P:phosphorelay signal transduction system"/>
    <property type="evidence" value="ECO:0007669"/>
    <property type="project" value="InterPro"/>
</dbReference>
<dbReference type="SMART" id="SM00086">
    <property type="entry name" value="PAC"/>
    <property type="match status" value="1"/>
</dbReference>
<name>A0A371ND81_9EURY</name>
<dbReference type="InterPro" id="IPR001610">
    <property type="entry name" value="PAC"/>
</dbReference>
<dbReference type="AlphaFoldDB" id="A0A371ND81"/>